<evidence type="ECO:0000313" key="3">
    <source>
        <dbReference type="EMBL" id="RIX46535.1"/>
    </source>
</evidence>
<organism evidence="3 4">
    <name type="scientific">Paenibacillus nanensis</name>
    <dbReference type="NCBI Taxonomy" id="393251"/>
    <lineage>
        <taxon>Bacteria</taxon>
        <taxon>Bacillati</taxon>
        <taxon>Bacillota</taxon>
        <taxon>Bacilli</taxon>
        <taxon>Bacillales</taxon>
        <taxon>Paenibacillaceae</taxon>
        <taxon>Paenibacillus</taxon>
    </lineage>
</organism>
<dbReference type="AlphaFoldDB" id="A0A3A1UIW5"/>
<dbReference type="OrthoDB" id="2605255at2"/>
<sequence>MLMRWKQVQRAAIAVLILLFIPFAGQTAEAGVFDRLQDIYEAPELLEEMQSQLQLQQEQLEEARQQADELLTRQEQLLQSNEAYRRQNEELASENEALLAKMEKAEAKRKALYTKAAAIAGTVLAAIAFYAVSVRVWRYMVWKRQGRDGHGAMHL</sequence>
<reference evidence="3 4" key="1">
    <citation type="submission" date="2018-09" db="EMBL/GenBank/DDBJ databases">
        <title>Paenibacillus aracenensis nov. sp. isolated from a cave in southern Spain.</title>
        <authorList>
            <person name="Jurado V."/>
            <person name="Gutierrez-Patricio S."/>
            <person name="Gonzalez-Pimentel J.L."/>
            <person name="Miller A.Z."/>
            <person name="Laiz L."/>
            <person name="Saiz-Jimenez C."/>
        </authorList>
    </citation>
    <scope>NUCLEOTIDE SEQUENCE [LARGE SCALE GENOMIC DNA]</scope>
    <source>
        <strain evidence="3 4">DSM 22867</strain>
    </source>
</reference>
<comment type="caution">
    <text evidence="3">The sequence shown here is derived from an EMBL/GenBank/DDBJ whole genome shotgun (WGS) entry which is preliminary data.</text>
</comment>
<dbReference type="Proteomes" id="UP000266482">
    <property type="component" value="Unassembled WGS sequence"/>
</dbReference>
<proteinExistence type="predicted"/>
<evidence type="ECO:0000256" key="1">
    <source>
        <dbReference type="SAM" id="Coils"/>
    </source>
</evidence>
<dbReference type="RefSeq" id="WP_119603034.1">
    <property type="nucleotide sequence ID" value="NZ_QXQA01000026.1"/>
</dbReference>
<feature type="coiled-coil region" evidence="1">
    <location>
        <begin position="46"/>
        <end position="115"/>
    </location>
</feature>
<keyword evidence="1" id="KW-0175">Coiled coil</keyword>
<accession>A0A3A1UIW5</accession>
<feature type="transmembrane region" description="Helical" evidence="2">
    <location>
        <begin position="116"/>
        <end position="137"/>
    </location>
</feature>
<keyword evidence="4" id="KW-1185">Reference proteome</keyword>
<evidence type="ECO:0000313" key="4">
    <source>
        <dbReference type="Proteomes" id="UP000266482"/>
    </source>
</evidence>
<evidence type="ECO:0000256" key="2">
    <source>
        <dbReference type="SAM" id="Phobius"/>
    </source>
</evidence>
<keyword evidence="2" id="KW-1133">Transmembrane helix</keyword>
<keyword evidence="2" id="KW-0812">Transmembrane</keyword>
<protein>
    <submittedName>
        <fullName evidence="3">Uncharacterized protein</fullName>
    </submittedName>
</protein>
<keyword evidence="2" id="KW-0472">Membrane</keyword>
<gene>
    <name evidence="3" type="ORF">D3P08_25940</name>
</gene>
<name>A0A3A1UIW5_9BACL</name>
<dbReference type="EMBL" id="QXQA01000026">
    <property type="protein sequence ID" value="RIX46535.1"/>
    <property type="molecule type" value="Genomic_DNA"/>
</dbReference>